<comment type="similarity">
    <text evidence="5">Belongs to the SAT4 family.</text>
</comment>
<dbReference type="OrthoDB" id="10017208at2759"/>
<feature type="transmembrane region" description="Helical" evidence="6">
    <location>
        <begin position="12"/>
        <end position="30"/>
    </location>
</feature>
<gene>
    <name evidence="8" type="ORF">G7Y89_g9801</name>
</gene>
<evidence type="ECO:0000256" key="6">
    <source>
        <dbReference type="SAM" id="Phobius"/>
    </source>
</evidence>
<keyword evidence="3 6" id="KW-1133">Transmembrane helix</keyword>
<dbReference type="Proteomes" id="UP000566819">
    <property type="component" value="Unassembled WGS sequence"/>
</dbReference>
<dbReference type="EMBL" id="JAAMPI010000824">
    <property type="protein sequence ID" value="KAF4628350.1"/>
    <property type="molecule type" value="Genomic_DNA"/>
</dbReference>
<comment type="caution">
    <text evidence="8">The sequence shown here is derived from an EMBL/GenBank/DDBJ whole genome shotgun (WGS) entry which is preliminary data.</text>
</comment>
<dbReference type="SUPFAM" id="SSF51735">
    <property type="entry name" value="NAD(P)-binding Rossmann-fold domains"/>
    <property type="match status" value="1"/>
</dbReference>
<feature type="transmembrane region" description="Helical" evidence="6">
    <location>
        <begin position="205"/>
        <end position="227"/>
    </location>
</feature>
<evidence type="ECO:0000256" key="3">
    <source>
        <dbReference type="ARBA" id="ARBA00022989"/>
    </source>
</evidence>
<dbReference type="AlphaFoldDB" id="A0A8H4W1J2"/>
<dbReference type="Pfam" id="PF13561">
    <property type="entry name" value="adh_short_C2"/>
    <property type="match status" value="1"/>
</dbReference>
<comment type="subcellular location">
    <subcellularLocation>
        <location evidence="1">Membrane</location>
        <topology evidence="1">Multi-pass membrane protein</topology>
    </subcellularLocation>
</comment>
<name>A0A8H4W1J2_9HELO</name>
<dbReference type="Pfam" id="PF00106">
    <property type="entry name" value="adh_short"/>
    <property type="match status" value="1"/>
</dbReference>
<evidence type="ECO:0000256" key="1">
    <source>
        <dbReference type="ARBA" id="ARBA00004141"/>
    </source>
</evidence>
<sequence>MAQSQQPTIWGLGIAFSIIVIVAVVLRFQARRIKGQKFESDDWTILVALILGIGVTIDILIMTQLGGLGTHAQYDDDGNPLNPEAIVIFGKTTYALELLTWPAVGMTKISVLLMYKRIFVTPRFKTIAWILVGLVIAWTIAFTFALMFSCTPIASQWDFNLQFTCVNQETLFTTALATDVATDFLVLFLPIYKIKQLQMPFSRKIMIPCIFLLGGLVSIVGIIRIHFLTQVYNVLNDSPEADTTWIYAPVFYWTIIETNVGVLSACLPTLHPIQESATRNHFFSKIRSSLTHLLSSSSGKSSDIRLGSIYVILKSWQTSYTLVPACAKSHPNAPPMIITYDESLDEATSKATRHQEETLARLRNDLKNNRLAIIIGTRVTLNVIADISGKPLSRITWIDLIRNGPDYLVHEGYGDTSNRRTRKAYEAFEYPEIDGLLDTANVRGDLNGVFYILGSHHDAHEVVLDTTDYYDVKNSDGHCLLIRDNNTVNYQPLLRVKYGPRYEDLVGYLKRLLDDQTETHSLAVAVGSDSIRTMVDIAARNGRLDGLIAAAAVNHVKSAIDHSPVDIVNVMNINYNGVLTATTAAAKQMLQWKCREMQGIYSLDRKHERADCKQGTGFTNGEGRGGIRVNSLCPGHIITPMVEDIFRESPETKEIWESENMVGRLAKPEEFRGAALFLIRSKLFMPESLTLARHHVSPKGSEAPFPTEALALGAFMQKSIPANTYRAIGPPAIKDPRDIIWRLENIIHDRGTGKTYTNTELIQALRNPQSTLVQSLGTQAQVLGAYLLENLSLEIPCKFKRGLVSEEWNVASGAHPILVWWNSDVYSWSSLAIIDSDRPNITTGLCYDECSITVSVKFTESGDWIGLDSRGKPGMIRLQGALGALQTSRESRRAVLSVYQRLVIGFETVFETLTLNTLRPATITQLLINRCNLEASRFADSSMTVKWSEPILEKFRYIKREHQLSRQTPLNQERKRAKRPIKTRRAPMPAKFRVPPIRLDFDDLRTVAAFFQEGPGQDATLLRRVRFVSIPYLDDWAAQGGWRRTTEYAFKAFELLHTSWHLMQVSWLRLCLPCSGAVSSVDDPGIWSLLKIRGLPHLTISGPHLCVAPKVRVWLKSRTRKRNSSHGGRLAWRIRGHTTGLLSSTTETTGYLGSSNTNGLTLGIDTSKIKRRWLRGE</sequence>
<feature type="domain" description="Rhodopsin" evidence="7">
    <location>
        <begin position="26"/>
        <end position="273"/>
    </location>
</feature>
<dbReference type="InterPro" id="IPR052337">
    <property type="entry name" value="SAT4-like"/>
</dbReference>
<organism evidence="8 9">
    <name type="scientific">Cudoniella acicularis</name>
    <dbReference type="NCBI Taxonomy" id="354080"/>
    <lineage>
        <taxon>Eukaryota</taxon>
        <taxon>Fungi</taxon>
        <taxon>Dikarya</taxon>
        <taxon>Ascomycota</taxon>
        <taxon>Pezizomycotina</taxon>
        <taxon>Leotiomycetes</taxon>
        <taxon>Helotiales</taxon>
        <taxon>Tricladiaceae</taxon>
        <taxon>Cudoniella</taxon>
    </lineage>
</organism>
<evidence type="ECO:0000313" key="8">
    <source>
        <dbReference type="EMBL" id="KAF4628350.1"/>
    </source>
</evidence>
<dbReference type="Gene3D" id="3.40.50.720">
    <property type="entry name" value="NAD(P)-binding Rossmann-like Domain"/>
    <property type="match status" value="2"/>
</dbReference>
<proteinExistence type="inferred from homology"/>
<evidence type="ECO:0000256" key="4">
    <source>
        <dbReference type="ARBA" id="ARBA00023136"/>
    </source>
</evidence>
<dbReference type="InterPro" id="IPR049326">
    <property type="entry name" value="Rhodopsin_dom_fungi"/>
</dbReference>
<feature type="transmembrane region" description="Helical" evidence="6">
    <location>
        <begin position="42"/>
        <end position="62"/>
    </location>
</feature>
<evidence type="ECO:0000256" key="2">
    <source>
        <dbReference type="ARBA" id="ARBA00022692"/>
    </source>
</evidence>
<dbReference type="PANTHER" id="PTHR33048">
    <property type="entry name" value="PTH11-LIKE INTEGRAL MEMBRANE PROTEIN (AFU_ORTHOLOGUE AFUA_5G11245)"/>
    <property type="match status" value="1"/>
</dbReference>
<feature type="transmembrane region" description="Helical" evidence="6">
    <location>
        <begin position="174"/>
        <end position="193"/>
    </location>
</feature>
<accession>A0A8H4W1J2</accession>
<dbReference type="GO" id="GO:0016020">
    <property type="term" value="C:membrane"/>
    <property type="evidence" value="ECO:0007669"/>
    <property type="project" value="UniProtKB-SubCell"/>
</dbReference>
<reference evidence="8 9" key="1">
    <citation type="submission" date="2020-03" db="EMBL/GenBank/DDBJ databases">
        <title>Draft Genome Sequence of Cudoniella acicularis.</title>
        <authorList>
            <person name="Buettner E."/>
            <person name="Kellner H."/>
        </authorList>
    </citation>
    <scope>NUCLEOTIDE SEQUENCE [LARGE SCALE GENOMIC DNA]</scope>
    <source>
        <strain evidence="8 9">DSM 108380</strain>
    </source>
</reference>
<feature type="transmembrane region" description="Helical" evidence="6">
    <location>
        <begin position="127"/>
        <end position="154"/>
    </location>
</feature>
<dbReference type="PANTHER" id="PTHR33048:SF134">
    <property type="entry name" value="INTEGRAL MEMBRANE PROTEIN"/>
    <property type="match status" value="1"/>
</dbReference>
<dbReference type="Pfam" id="PF20684">
    <property type="entry name" value="Fung_rhodopsin"/>
    <property type="match status" value="1"/>
</dbReference>
<evidence type="ECO:0000259" key="7">
    <source>
        <dbReference type="Pfam" id="PF20684"/>
    </source>
</evidence>
<evidence type="ECO:0000313" key="9">
    <source>
        <dbReference type="Proteomes" id="UP000566819"/>
    </source>
</evidence>
<dbReference type="PRINTS" id="PR00081">
    <property type="entry name" value="GDHRDH"/>
</dbReference>
<keyword evidence="9" id="KW-1185">Reference proteome</keyword>
<evidence type="ECO:0000256" key="5">
    <source>
        <dbReference type="ARBA" id="ARBA00038359"/>
    </source>
</evidence>
<keyword evidence="2 6" id="KW-0812">Transmembrane</keyword>
<dbReference type="InterPro" id="IPR036291">
    <property type="entry name" value="NAD(P)-bd_dom_sf"/>
</dbReference>
<dbReference type="InterPro" id="IPR002347">
    <property type="entry name" value="SDR_fam"/>
</dbReference>
<protein>
    <recommendedName>
        <fullName evidence="7">Rhodopsin domain-containing protein</fullName>
    </recommendedName>
</protein>
<keyword evidence="4 6" id="KW-0472">Membrane</keyword>